<reference evidence="2 3" key="1">
    <citation type="submission" date="2019-02" db="EMBL/GenBank/DDBJ databases">
        <title>Deep-cultivation of Planctomycetes and their phenomic and genomic characterization uncovers novel biology.</title>
        <authorList>
            <person name="Wiegand S."/>
            <person name="Jogler M."/>
            <person name="Boedeker C."/>
            <person name="Pinto D."/>
            <person name="Vollmers J."/>
            <person name="Rivas-Marin E."/>
            <person name="Kohn T."/>
            <person name="Peeters S.H."/>
            <person name="Heuer A."/>
            <person name="Rast P."/>
            <person name="Oberbeckmann S."/>
            <person name="Bunk B."/>
            <person name="Jeske O."/>
            <person name="Meyerdierks A."/>
            <person name="Storesund J.E."/>
            <person name="Kallscheuer N."/>
            <person name="Luecker S."/>
            <person name="Lage O.M."/>
            <person name="Pohl T."/>
            <person name="Merkel B.J."/>
            <person name="Hornburger P."/>
            <person name="Mueller R.-W."/>
            <person name="Bruemmer F."/>
            <person name="Labrenz M."/>
            <person name="Spormann A.M."/>
            <person name="Op den Camp H."/>
            <person name="Overmann J."/>
            <person name="Amann R."/>
            <person name="Jetten M.S.M."/>
            <person name="Mascher T."/>
            <person name="Medema M.H."/>
            <person name="Devos D.P."/>
            <person name="Kaster A.-K."/>
            <person name="Ovreas L."/>
            <person name="Rohde M."/>
            <person name="Galperin M.Y."/>
            <person name="Jogler C."/>
        </authorList>
    </citation>
    <scope>NUCLEOTIDE SEQUENCE [LARGE SCALE GENOMIC DNA]</scope>
    <source>
        <strain evidence="2 3">TBK1r</strain>
    </source>
</reference>
<dbReference type="SMART" id="SM00612">
    <property type="entry name" value="Kelch"/>
    <property type="match status" value="3"/>
</dbReference>
<evidence type="ECO:0000256" key="1">
    <source>
        <dbReference type="SAM" id="MobiDB-lite"/>
    </source>
</evidence>
<proteinExistence type="predicted"/>
<evidence type="ECO:0000313" key="3">
    <source>
        <dbReference type="Proteomes" id="UP000318081"/>
    </source>
</evidence>
<dbReference type="SUPFAM" id="SSF117281">
    <property type="entry name" value="Kelch motif"/>
    <property type="match status" value="1"/>
</dbReference>
<organism evidence="2 3">
    <name type="scientific">Stieleria magnilauensis</name>
    <dbReference type="NCBI Taxonomy" id="2527963"/>
    <lineage>
        <taxon>Bacteria</taxon>
        <taxon>Pseudomonadati</taxon>
        <taxon>Planctomycetota</taxon>
        <taxon>Planctomycetia</taxon>
        <taxon>Pirellulales</taxon>
        <taxon>Pirellulaceae</taxon>
        <taxon>Stieleria</taxon>
    </lineage>
</organism>
<keyword evidence="2" id="KW-0413">Isomerase</keyword>
<sequence length="562" mass="60279">MKSFLPFQVAVAVCLLTTSTVRGHMPWLATDDEGHAVLWFGESPADRTYHLPGPIAGIELSSGETAIATSAIENASLIGLRSKNPVDPTREIAGSVTYGLYHDTKLTYHVEHLPHADPSDWPDEPRPDASLQSIVTASTGGGVQVTVLRDGKPAEGLQVKLYCEDGHEEASGETDIAGIVVFKKQVVEPGLNAIVVGVTDEQASGTLDGKQYGSTTDYLTATFRIPGKSSSSEPKPRPQREPQRPIMETDNSVSIGPAGLPDLPEELTSFGAAIADETLYVYGGHTGDAHSYSTEEQSDRFWSLDLSAGKSGQWKSLPGGPSLQGLALVAYQNRLIRIGGFTAVNELGQAQDLRSQASVASYDPESNAWTDLPALPEARSSLDAAVLGDRVYVFGGWKLDGKSTESQWHQTAWSLDLSDPAATWHPVATPPFKRRAISVAAHDGKLYVIGGMNSDGKPTTRVDVFDPQEESWSLAPSLPGRGMMGFGAASFAAGETLYVSTMDGLLHRLSSDGQRWETIAKSERARFFHRMLPTGDGALLMVGGADMEIGKFTQIDRIEIGD</sequence>
<feature type="region of interest" description="Disordered" evidence="1">
    <location>
        <begin position="223"/>
        <end position="261"/>
    </location>
</feature>
<dbReference type="EMBL" id="CP036432">
    <property type="protein sequence ID" value="QDV82071.1"/>
    <property type="molecule type" value="Genomic_DNA"/>
</dbReference>
<name>A0ABX5XL06_9BACT</name>
<gene>
    <name evidence="2" type="primary">nanM_1</name>
    <name evidence="2" type="ORF">TBK1r_09960</name>
</gene>
<dbReference type="InterPro" id="IPR006652">
    <property type="entry name" value="Kelch_1"/>
</dbReference>
<keyword evidence="3" id="KW-1185">Reference proteome</keyword>
<dbReference type="Gene3D" id="2.120.10.80">
    <property type="entry name" value="Kelch-type beta propeller"/>
    <property type="match status" value="2"/>
</dbReference>
<evidence type="ECO:0000313" key="2">
    <source>
        <dbReference type="EMBL" id="QDV82071.1"/>
    </source>
</evidence>
<dbReference type="Pfam" id="PF24681">
    <property type="entry name" value="Kelch_KLHDC2_KLHL20_DRC7"/>
    <property type="match status" value="1"/>
</dbReference>
<dbReference type="RefSeq" id="WP_145207763.1">
    <property type="nucleotide sequence ID" value="NZ_CP036432.1"/>
</dbReference>
<dbReference type="PANTHER" id="PTHR45632:SF13">
    <property type="entry name" value="KELCH-LIKE PROTEIN 26"/>
    <property type="match status" value="1"/>
</dbReference>
<dbReference type="InterPro" id="IPR015915">
    <property type="entry name" value="Kelch-typ_b-propeller"/>
</dbReference>
<accession>A0ABX5XL06</accession>
<dbReference type="GO" id="GO:0016853">
    <property type="term" value="F:isomerase activity"/>
    <property type="evidence" value="ECO:0007669"/>
    <property type="project" value="UniProtKB-KW"/>
</dbReference>
<dbReference type="EC" id="5.1.3.24" evidence="2"/>
<feature type="compositionally biased region" description="Basic and acidic residues" evidence="1">
    <location>
        <begin position="234"/>
        <end position="243"/>
    </location>
</feature>
<dbReference type="Proteomes" id="UP000318081">
    <property type="component" value="Chromosome"/>
</dbReference>
<protein>
    <submittedName>
        <fullName evidence="2">N-acetylneuraminate epimerase</fullName>
        <ecNumber evidence="2">5.1.3.24</ecNumber>
    </submittedName>
</protein>
<dbReference type="PANTHER" id="PTHR45632">
    <property type="entry name" value="LD33804P"/>
    <property type="match status" value="1"/>
</dbReference>